<gene>
    <name evidence="1" type="ORF">NCTC12998_06550</name>
</gene>
<proteinExistence type="predicted"/>
<reference evidence="1 2" key="1">
    <citation type="submission" date="2019-03" db="EMBL/GenBank/DDBJ databases">
        <authorList>
            <consortium name="Pathogen Informatics"/>
        </authorList>
    </citation>
    <scope>NUCLEOTIDE SEQUENCE [LARGE SCALE GENOMIC DNA]</scope>
    <source>
        <strain evidence="1 2">NCTC12998</strain>
    </source>
</reference>
<protein>
    <submittedName>
        <fullName evidence="1">Uncharacterized protein</fullName>
    </submittedName>
</protein>
<dbReference type="Proteomes" id="UP000345637">
    <property type="component" value="Unassembled WGS sequence"/>
</dbReference>
<sequence length="95" mass="10532">MPPERFNFADQRHLGGAFQDNRMIPYEGICVAEFSPAPAQDVNGDDCLLPRFFAPMLRDSAGWRALNSILRKPGGVGLAAAAMTMSFITVFKVRW</sequence>
<dbReference type="AlphaFoldDB" id="A0A485CVU8"/>
<evidence type="ECO:0000313" key="2">
    <source>
        <dbReference type="Proteomes" id="UP000345637"/>
    </source>
</evidence>
<accession>A0A485CVU8</accession>
<dbReference type="EMBL" id="CAADJE010000036">
    <property type="protein sequence ID" value="VFS88627.1"/>
    <property type="molecule type" value="Genomic_DNA"/>
</dbReference>
<evidence type="ECO:0000313" key="1">
    <source>
        <dbReference type="EMBL" id="VFS88627.1"/>
    </source>
</evidence>
<organism evidence="1 2">
    <name type="scientific">Raoultella planticola</name>
    <name type="common">Klebsiella planticola</name>
    <dbReference type="NCBI Taxonomy" id="575"/>
    <lineage>
        <taxon>Bacteria</taxon>
        <taxon>Pseudomonadati</taxon>
        <taxon>Pseudomonadota</taxon>
        <taxon>Gammaproteobacteria</taxon>
        <taxon>Enterobacterales</taxon>
        <taxon>Enterobacteriaceae</taxon>
        <taxon>Klebsiella/Raoultella group</taxon>
        <taxon>Raoultella</taxon>
    </lineage>
</organism>
<name>A0A485CVU8_RAOPL</name>